<evidence type="ECO:0000259" key="1">
    <source>
        <dbReference type="SMART" id="SM00418"/>
    </source>
</evidence>
<evidence type="ECO:0000313" key="3">
    <source>
        <dbReference type="Proteomes" id="UP000306007"/>
    </source>
</evidence>
<dbReference type="PANTHER" id="PTHR37318:SF1">
    <property type="entry name" value="BSL7504 PROTEIN"/>
    <property type="match status" value="1"/>
</dbReference>
<dbReference type="Gene3D" id="1.10.10.10">
    <property type="entry name" value="Winged helix-like DNA-binding domain superfamily/Winged helix DNA-binding domain"/>
    <property type="match status" value="1"/>
</dbReference>
<dbReference type="CDD" id="cd00090">
    <property type="entry name" value="HTH_ARSR"/>
    <property type="match status" value="1"/>
</dbReference>
<dbReference type="KEGG" id="tic:FH039_01000"/>
<evidence type="ECO:0000313" key="2">
    <source>
        <dbReference type="EMBL" id="QDA30473.1"/>
    </source>
</evidence>
<dbReference type="EMBL" id="CP040846">
    <property type="protein sequence ID" value="QDA30473.1"/>
    <property type="molecule type" value="Genomic_DNA"/>
</dbReference>
<reference evidence="2 3" key="1">
    <citation type="submission" date="2019-06" db="EMBL/GenBank/DDBJ databases">
        <title>Thermococcus indicus sp. nov., a Fe(III)-reducing hyperthermophilic archaeon isolated from the Onnuri vent field of the Central Indian Ocean ridge.</title>
        <authorList>
            <person name="Lim J.K."/>
            <person name="Kim Y.J."/>
            <person name="Kwon K.K."/>
        </authorList>
    </citation>
    <scope>NUCLEOTIDE SEQUENCE [LARGE SCALE GENOMIC DNA]</scope>
    <source>
        <strain evidence="2 3">IOH1</strain>
    </source>
</reference>
<dbReference type="InterPro" id="IPR036388">
    <property type="entry name" value="WH-like_DNA-bd_sf"/>
</dbReference>
<dbReference type="SMART" id="SM00418">
    <property type="entry name" value="HTH_ARSR"/>
    <property type="match status" value="1"/>
</dbReference>
<proteinExistence type="predicted"/>
<dbReference type="InterPro" id="IPR011991">
    <property type="entry name" value="ArsR-like_HTH"/>
</dbReference>
<dbReference type="InterPro" id="IPR036390">
    <property type="entry name" value="WH_DNA-bd_sf"/>
</dbReference>
<keyword evidence="3" id="KW-1185">Reference proteome</keyword>
<dbReference type="GO" id="GO:0003700">
    <property type="term" value="F:DNA-binding transcription factor activity"/>
    <property type="evidence" value="ECO:0007669"/>
    <property type="project" value="InterPro"/>
</dbReference>
<dbReference type="AlphaFoldDB" id="A0A4Y5SI92"/>
<protein>
    <submittedName>
        <fullName evidence="2">ArsR family transcriptional regulator</fullName>
    </submittedName>
</protein>
<dbReference type="InterPro" id="IPR027395">
    <property type="entry name" value="WH_DNA-bd_dom"/>
</dbReference>
<dbReference type="Pfam" id="PF13601">
    <property type="entry name" value="HTH_34"/>
    <property type="match status" value="1"/>
</dbReference>
<accession>A0A4Y5SI92</accession>
<dbReference type="InterPro" id="IPR001845">
    <property type="entry name" value="HTH_ArsR_DNA-bd_dom"/>
</dbReference>
<organism evidence="2 3">
    <name type="scientific">Thermococcus indicus</name>
    <dbReference type="NCBI Taxonomy" id="2586643"/>
    <lineage>
        <taxon>Archaea</taxon>
        <taxon>Methanobacteriati</taxon>
        <taxon>Methanobacteriota</taxon>
        <taxon>Thermococci</taxon>
        <taxon>Thermococcales</taxon>
        <taxon>Thermococcaceae</taxon>
        <taxon>Thermococcus</taxon>
    </lineage>
</organism>
<dbReference type="Proteomes" id="UP000306007">
    <property type="component" value="Chromosome"/>
</dbReference>
<dbReference type="GeneID" id="40473718"/>
<gene>
    <name evidence="2" type="ORF">FH039_01000</name>
</gene>
<dbReference type="RefSeq" id="WP_139679863.1">
    <property type="nucleotide sequence ID" value="NZ_CP040846.1"/>
</dbReference>
<dbReference type="PANTHER" id="PTHR37318">
    <property type="entry name" value="BSL7504 PROTEIN"/>
    <property type="match status" value="1"/>
</dbReference>
<name>A0A4Y5SI92_9EURY</name>
<feature type="domain" description="HTH arsR-type" evidence="1">
    <location>
        <begin position="6"/>
        <end position="93"/>
    </location>
</feature>
<sequence>MEALRELSRNHVLGNPIRLGIMLYLLPRGKALFRDLLEVLEVTPGNLDSHLKALEKAGYIELYKVFADRPRTAVRITEKGAKETGEYLRALKKILSLIPAGD</sequence>
<dbReference type="OrthoDB" id="65295at2157"/>
<dbReference type="SUPFAM" id="SSF46785">
    <property type="entry name" value="Winged helix' DNA-binding domain"/>
    <property type="match status" value="1"/>
</dbReference>